<protein>
    <recommendedName>
        <fullName evidence="3">HNH nuclease domain-containing protein</fullName>
    </recommendedName>
</protein>
<gene>
    <name evidence="2" type="ORF">SDC9_81262</name>
</gene>
<name>A0A644Z1A3_9ZZZZ</name>
<dbReference type="AlphaFoldDB" id="A0A644Z1A3"/>
<comment type="caution">
    <text evidence="2">The sequence shown here is derived from an EMBL/GenBank/DDBJ whole genome shotgun (WGS) entry which is preliminary data.</text>
</comment>
<accession>A0A644Z1A3</accession>
<organism evidence="2">
    <name type="scientific">bioreactor metagenome</name>
    <dbReference type="NCBI Taxonomy" id="1076179"/>
    <lineage>
        <taxon>unclassified sequences</taxon>
        <taxon>metagenomes</taxon>
        <taxon>ecological metagenomes</taxon>
    </lineage>
</organism>
<evidence type="ECO:0000256" key="1">
    <source>
        <dbReference type="SAM" id="MobiDB-lite"/>
    </source>
</evidence>
<sequence length="112" mass="13701">MPIKPENKKRYPKNWKEIREKIRKRADDRCEFCGVINHSYVNRLTRKLCLQDEDYAIRIVCTVAHLDHTPENCDEDNLRFLCQKCHNQYDAKHRTETRRKEKSKNQLMFDYK</sequence>
<dbReference type="EMBL" id="VSSQ01007045">
    <property type="protein sequence ID" value="MPM34675.1"/>
    <property type="molecule type" value="Genomic_DNA"/>
</dbReference>
<reference evidence="2" key="1">
    <citation type="submission" date="2019-08" db="EMBL/GenBank/DDBJ databases">
        <authorList>
            <person name="Kucharzyk K."/>
            <person name="Murdoch R.W."/>
            <person name="Higgins S."/>
            <person name="Loffler F."/>
        </authorList>
    </citation>
    <scope>NUCLEOTIDE SEQUENCE</scope>
</reference>
<evidence type="ECO:0000313" key="2">
    <source>
        <dbReference type="EMBL" id="MPM34675.1"/>
    </source>
</evidence>
<evidence type="ECO:0008006" key="3">
    <source>
        <dbReference type="Google" id="ProtNLM"/>
    </source>
</evidence>
<feature type="region of interest" description="Disordered" evidence="1">
    <location>
        <begin position="93"/>
        <end position="112"/>
    </location>
</feature>
<proteinExistence type="predicted"/>